<feature type="compositionally biased region" description="Low complexity" evidence="4">
    <location>
        <begin position="372"/>
        <end position="382"/>
    </location>
</feature>
<dbReference type="Pfam" id="PF05063">
    <property type="entry name" value="MT-A70"/>
    <property type="match status" value="1"/>
</dbReference>
<evidence type="ECO:0000256" key="3">
    <source>
        <dbReference type="PROSITE-ProRule" id="PRU00489"/>
    </source>
</evidence>
<dbReference type="PROSITE" id="PS51592">
    <property type="entry name" value="SAM_MTA70L_2"/>
    <property type="match status" value="1"/>
</dbReference>
<dbReference type="SUPFAM" id="SSF53335">
    <property type="entry name" value="S-adenosyl-L-methionine-dependent methyltransferases"/>
    <property type="match status" value="1"/>
</dbReference>
<keyword evidence="6" id="KW-1185">Reference proteome</keyword>
<evidence type="ECO:0000256" key="4">
    <source>
        <dbReference type="SAM" id="MobiDB-lite"/>
    </source>
</evidence>
<dbReference type="PANTHER" id="PTHR13107">
    <property type="entry name" value="N6-ADENOSINE-METHYLTRANSFERASE NON-CATALYTIC SUBUNIT"/>
    <property type="match status" value="1"/>
</dbReference>
<evidence type="ECO:0000313" key="5">
    <source>
        <dbReference type="EMBL" id="KIR59334.1"/>
    </source>
</evidence>
<dbReference type="PROSITE" id="PS51143">
    <property type="entry name" value="MT_A70"/>
    <property type="match status" value="1"/>
</dbReference>
<comment type="similarity">
    <text evidence="3">Belongs to the MT-A70-like family.</text>
</comment>
<protein>
    <submittedName>
        <fullName evidence="5">Transcription regulator</fullName>
    </submittedName>
</protein>
<keyword evidence="2" id="KW-0539">Nucleus</keyword>
<dbReference type="InterPro" id="IPR045123">
    <property type="entry name" value="METTL14-like"/>
</dbReference>
<comment type="subcellular location">
    <subcellularLocation>
        <location evidence="1">Nucleus</location>
    </subcellularLocation>
</comment>
<sequence>MATLAEHRAFLNSILDRQAERRRLIDPDTVFPTQPVICGRIPRAISHTASYNDEGEGEGRASKDIVVNYVKEEETIRNDYCEWYGATGECGSSFIMGAEGEDICSEYPALKKLMNLKAQLVSSNSHPPLYVPLSHEPLRDSLLSTFSNLRFDVIRINPSLNWAGIADLPIKQISSDPAVVFLWVGRGDQEGLERGRECFARWGFRRAEDIVWVKTNKNKNNGESAAASGALFANQKEHCLMGIKGTIKRSVDVRFAHCNVDTDIIVWEDSGDPEGPRYPPYLYTLIENFCLGTRRLEIFGRPNLARPGWVTAGLEPFSSSASTPRQNSVQLFDPQTYTSFIPESDGKPILPFSPEIDQLRPKSPVRKPQRYNNPSGGNPNNLSGGGIGNTGSRNQGGSAVNGRPSPAPRFAQNGGSSGSGTPMGNRPNLVMPNQPSPIDFSQTQGRMSPVNPMMMQGGPSMEQIMAANMGMGMGGMGGMGTGMNGPMNMMMGMPVGNQYGYGMGINGGQPGFGPPFGAGMGMPMGMGVGMGMGMPMGMDMGMGHMGNMGFDVMMPGQGHVFGHQQQQQQQLPQIFGNPQMGPRFGGWHGQGGQGQW</sequence>
<accession>A0ABR5B6U9</accession>
<dbReference type="PANTHER" id="PTHR13107:SF0">
    <property type="entry name" value="N6-ADENOSINE-METHYLTRANSFERASE NON-CATALYTIC SUBUNIT"/>
    <property type="match status" value="1"/>
</dbReference>
<dbReference type="EMBL" id="KN848901">
    <property type="protein sequence ID" value="KIR59334.1"/>
    <property type="molecule type" value="Genomic_DNA"/>
</dbReference>
<evidence type="ECO:0000256" key="2">
    <source>
        <dbReference type="ARBA" id="ARBA00023242"/>
    </source>
</evidence>
<feature type="region of interest" description="Disordered" evidence="4">
    <location>
        <begin position="338"/>
        <end position="434"/>
    </location>
</feature>
<evidence type="ECO:0000256" key="1">
    <source>
        <dbReference type="ARBA" id="ARBA00004123"/>
    </source>
</evidence>
<dbReference type="Proteomes" id="UP000053800">
    <property type="component" value="Unassembled WGS sequence"/>
</dbReference>
<dbReference type="InterPro" id="IPR007757">
    <property type="entry name" value="MT-A70-like"/>
</dbReference>
<organism evidence="5 6">
    <name type="scientific">Cryptococcus bacillisporus CA1873</name>
    <dbReference type="NCBI Taxonomy" id="1296111"/>
    <lineage>
        <taxon>Eukaryota</taxon>
        <taxon>Fungi</taxon>
        <taxon>Dikarya</taxon>
        <taxon>Basidiomycota</taxon>
        <taxon>Agaricomycotina</taxon>
        <taxon>Tremellomycetes</taxon>
        <taxon>Tremellales</taxon>
        <taxon>Cryptococcaceae</taxon>
        <taxon>Cryptococcus</taxon>
        <taxon>Cryptococcus gattii species complex</taxon>
    </lineage>
</organism>
<evidence type="ECO:0000313" key="6">
    <source>
        <dbReference type="Proteomes" id="UP000053800"/>
    </source>
</evidence>
<proteinExistence type="inferred from homology"/>
<reference evidence="5 6" key="1">
    <citation type="submission" date="2015-01" db="EMBL/GenBank/DDBJ databases">
        <title>The Genome Sequence of Cryptococcus gattii CA1873.</title>
        <authorList>
            <consortium name="The Broad Institute Genomics Platform"/>
            <person name="Cuomo C."/>
            <person name="Litvintseva A."/>
            <person name="Chen Y."/>
            <person name="Heitman J."/>
            <person name="Sun S."/>
            <person name="Springer D."/>
            <person name="Dromer F."/>
            <person name="Young S."/>
            <person name="Zeng Q."/>
            <person name="Gargeya S."/>
            <person name="Abouelleil A."/>
            <person name="Alvarado L."/>
            <person name="Chapman S.B."/>
            <person name="Gainer-Dewar J."/>
            <person name="Goldberg J."/>
            <person name="Griggs A."/>
            <person name="Gujja S."/>
            <person name="Hansen M."/>
            <person name="Howarth C."/>
            <person name="Imamovic A."/>
            <person name="Larimer J."/>
            <person name="Murphy C."/>
            <person name="Naylor J."/>
            <person name="Pearson M."/>
            <person name="Priest M."/>
            <person name="Roberts A."/>
            <person name="Saif S."/>
            <person name="Shea T."/>
            <person name="Sykes S."/>
            <person name="Wortman J."/>
            <person name="Nusbaum C."/>
            <person name="Birren B."/>
        </authorList>
    </citation>
    <scope>NUCLEOTIDE SEQUENCE [LARGE SCALE GENOMIC DNA]</scope>
    <source>
        <strain evidence="5 6">CA1873</strain>
    </source>
</reference>
<name>A0ABR5B6U9_CRYGA</name>
<gene>
    <name evidence="5" type="ORF">I314_04851</name>
</gene>
<dbReference type="InterPro" id="IPR029063">
    <property type="entry name" value="SAM-dependent_MTases_sf"/>
</dbReference>